<reference evidence="2" key="2">
    <citation type="submission" date="2023-05" db="EMBL/GenBank/DDBJ databases">
        <authorList>
            <consortium name="Lawrence Berkeley National Laboratory"/>
            <person name="Steindorff A."/>
            <person name="Hensen N."/>
            <person name="Bonometti L."/>
            <person name="Westerberg I."/>
            <person name="Brannstrom I.O."/>
            <person name="Guillou S."/>
            <person name="Cros-Aarteil S."/>
            <person name="Calhoun S."/>
            <person name="Haridas S."/>
            <person name="Kuo A."/>
            <person name="Mondo S."/>
            <person name="Pangilinan J."/>
            <person name="Riley R."/>
            <person name="Labutti K."/>
            <person name="Andreopoulos B."/>
            <person name="Lipzen A."/>
            <person name="Chen C."/>
            <person name="Yanf M."/>
            <person name="Daum C."/>
            <person name="Ng V."/>
            <person name="Clum A."/>
            <person name="Ohm R."/>
            <person name="Martin F."/>
            <person name="Silar P."/>
            <person name="Natvig D."/>
            <person name="Lalanne C."/>
            <person name="Gautier V."/>
            <person name="Ament-Velasquez S.L."/>
            <person name="Kruys A."/>
            <person name="Hutchinson M.I."/>
            <person name="Powell A.J."/>
            <person name="Barry K."/>
            <person name="Miller A.N."/>
            <person name="Grigoriev I.V."/>
            <person name="Debuchy R."/>
            <person name="Gladieux P."/>
            <person name="Thoren M.H."/>
            <person name="Johannesson H."/>
        </authorList>
    </citation>
    <scope>NUCLEOTIDE SEQUENCE</scope>
    <source>
        <strain evidence="2">PSN243</strain>
    </source>
</reference>
<organism evidence="2 3">
    <name type="scientific">Podospora aff. communis PSN243</name>
    <dbReference type="NCBI Taxonomy" id="3040156"/>
    <lineage>
        <taxon>Eukaryota</taxon>
        <taxon>Fungi</taxon>
        <taxon>Dikarya</taxon>
        <taxon>Ascomycota</taxon>
        <taxon>Pezizomycotina</taxon>
        <taxon>Sordariomycetes</taxon>
        <taxon>Sordariomycetidae</taxon>
        <taxon>Sordariales</taxon>
        <taxon>Podosporaceae</taxon>
        <taxon>Podospora</taxon>
    </lineage>
</organism>
<proteinExistence type="predicted"/>
<dbReference type="AlphaFoldDB" id="A0AAV9G7J1"/>
<keyword evidence="3" id="KW-1185">Reference proteome</keyword>
<comment type="caution">
    <text evidence="2">The sequence shown here is derived from an EMBL/GenBank/DDBJ whole genome shotgun (WGS) entry which is preliminary data.</text>
</comment>
<sequence length="210" mass="23459">MAPTSLNLFKANCFSPKPLSMSRSRDVETDGQSHRCRPRFPRLKRKLSKTLRLSHSAKEMPSAPHASAPIPRARSSPYNDERRFGTVFLDNSPHFLPHDFTDDDQSGNENAHTEPVGHEDFQFIVTSPSTATRISQAYGPEDLIPRENLGPWTAHRVSHGRSISGASTTSSAFTAPSVQDFGLTLPRQQARVFLEKEEALNFERGQLFLS</sequence>
<gene>
    <name evidence="2" type="ORF">QBC34DRAFT_430141</name>
</gene>
<dbReference type="EMBL" id="MU865981">
    <property type="protein sequence ID" value="KAK4444108.1"/>
    <property type="molecule type" value="Genomic_DNA"/>
</dbReference>
<accession>A0AAV9G7J1</accession>
<dbReference type="Proteomes" id="UP001321760">
    <property type="component" value="Unassembled WGS sequence"/>
</dbReference>
<evidence type="ECO:0000256" key="1">
    <source>
        <dbReference type="SAM" id="MobiDB-lite"/>
    </source>
</evidence>
<reference evidence="2" key="1">
    <citation type="journal article" date="2023" name="Mol. Phylogenet. Evol.">
        <title>Genome-scale phylogeny and comparative genomics of the fungal order Sordariales.</title>
        <authorList>
            <person name="Hensen N."/>
            <person name="Bonometti L."/>
            <person name="Westerberg I."/>
            <person name="Brannstrom I.O."/>
            <person name="Guillou S."/>
            <person name="Cros-Aarteil S."/>
            <person name="Calhoun S."/>
            <person name="Haridas S."/>
            <person name="Kuo A."/>
            <person name="Mondo S."/>
            <person name="Pangilinan J."/>
            <person name="Riley R."/>
            <person name="LaButti K."/>
            <person name="Andreopoulos B."/>
            <person name="Lipzen A."/>
            <person name="Chen C."/>
            <person name="Yan M."/>
            <person name="Daum C."/>
            <person name="Ng V."/>
            <person name="Clum A."/>
            <person name="Steindorff A."/>
            <person name="Ohm R.A."/>
            <person name="Martin F."/>
            <person name="Silar P."/>
            <person name="Natvig D.O."/>
            <person name="Lalanne C."/>
            <person name="Gautier V."/>
            <person name="Ament-Velasquez S.L."/>
            <person name="Kruys A."/>
            <person name="Hutchinson M.I."/>
            <person name="Powell A.J."/>
            <person name="Barry K."/>
            <person name="Miller A.N."/>
            <person name="Grigoriev I.V."/>
            <person name="Debuchy R."/>
            <person name="Gladieux P."/>
            <person name="Hiltunen Thoren M."/>
            <person name="Johannesson H."/>
        </authorList>
    </citation>
    <scope>NUCLEOTIDE SEQUENCE</scope>
    <source>
        <strain evidence="2">PSN243</strain>
    </source>
</reference>
<name>A0AAV9G7J1_9PEZI</name>
<evidence type="ECO:0000313" key="3">
    <source>
        <dbReference type="Proteomes" id="UP001321760"/>
    </source>
</evidence>
<feature type="region of interest" description="Disordered" evidence="1">
    <location>
        <begin position="53"/>
        <end position="79"/>
    </location>
</feature>
<evidence type="ECO:0000313" key="2">
    <source>
        <dbReference type="EMBL" id="KAK4444108.1"/>
    </source>
</evidence>
<protein>
    <submittedName>
        <fullName evidence="2">Uncharacterized protein</fullName>
    </submittedName>
</protein>